<name>A0A084Y6B4_9PROT</name>
<accession>A0A084Y6B4</accession>
<evidence type="ECO:0000256" key="2">
    <source>
        <dbReference type="SAM" id="SignalP"/>
    </source>
</evidence>
<gene>
    <name evidence="4" type="primary">glnH_2</name>
    <name evidence="4" type="ORF">AW09_004661</name>
</gene>
<dbReference type="SUPFAM" id="SSF53850">
    <property type="entry name" value="Periplasmic binding protein-like II"/>
    <property type="match status" value="1"/>
</dbReference>
<evidence type="ECO:0000259" key="3">
    <source>
        <dbReference type="SMART" id="SM00062"/>
    </source>
</evidence>
<keyword evidence="1 2" id="KW-0732">Signal</keyword>
<proteinExistence type="predicted"/>
<dbReference type="SMART" id="SM00062">
    <property type="entry name" value="PBPb"/>
    <property type="match status" value="1"/>
</dbReference>
<dbReference type="PANTHER" id="PTHR35936">
    <property type="entry name" value="MEMBRANE-BOUND LYTIC MUREIN TRANSGLYCOSYLASE F"/>
    <property type="match status" value="1"/>
</dbReference>
<dbReference type="Gene3D" id="3.40.190.10">
    <property type="entry name" value="Periplasmic binding protein-like II"/>
    <property type="match status" value="2"/>
</dbReference>
<dbReference type="EMBL" id="JDVG02000731">
    <property type="protein sequence ID" value="KFB70258.1"/>
    <property type="molecule type" value="Genomic_DNA"/>
</dbReference>
<dbReference type="Proteomes" id="UP000020077">
    <property type="component" value="Unassembled WGS sequence"/>
</dbReference>
<protein>
    <submittedName>
        <fullName evidence="4">Glutamine-binding periplasmic protein</fullName>
    </submittedName>
</protein>
<evidence type="ECO:0000256" key="1">
    <source>
        <dbReference type="ARBA" id="ARBA00022729"/>
    </source>
</evidence>
<feature type="signal peptide" evidence="2">
    <location>
        <begin position="1"/>
        <end position="24"/>
    </location>
</feature>
<evidence type="ECO:0000313" key="5">
    <source>
        <dbReference type="Proteomes" id="UP000020077"/>
    </source>
</evidence>
<sequence precursor="true">MTIFVWKLVRAIALAMAFCTSAMAADLPEIRARGELRHLGIKYANFVTGAGDGFDVELMQGFARHLGVSYQLVYSDFYTVIRDLLGKDVVRKGSEVSLAGNFPIRGDVIATGFTVLPWREAVLLYSDPTFPSQVLLVAPAQSPLQPIKGSKDLLADIRETKALIGKKSLLIMERTCLDPGNYGLKTGGFDLKAYTRSTNLNEMVPALLNREAELTLLDVPDAILDLKKWAGQIKILGPISEHQDLATAFPKDAPRLREAFNAYLRQIKADGTYDKLVDKYYPGIRRYFPEFFARKHGNA</sequence>
<dbReference type="InterPro" id="IPR001638">
    <property type="entry name" value="Solute-binding_3/MltF_N"/>
</dbReference>
<evidence type="ECO:0000313" key="4">
    <source>
        <dbReference type="EMBL" id="KFB70258.1"/>
    </source>
</evidence>
<dbReference type="Pfam" id="PF00497">
    <property type="entry name" value="SBP_bac_3"/>
    <property type="match status" value="1"/>
</dbReference>
<dbReference type="AlphaFoldDB" id="A0A084Y6B4"/>
<comment type="caution">
    <text evidence="4">The sequence shown here is derived from an EMBL/GenBank/DDBJ whole genome shotgun (WGS) entry which is preliminary data.</text>
</comment>
<reference evidence="4 5" key="1">
    <citation type="submission" date="2014-02" db="EMBL/GenBank/DDBJ databases">
        <title>Expanding our view of genomic diversity in Candidatus Accumulibacter clades.</title>
        <authorList>
            <person name="Skennerton C.T."/>
            <person name="Barr J.J."/>
            <person name="Slater F.R."/>
            <person name="Bond P.L."/>
            <person name="Tyson G.W."/>
        </authorList>
    </citation>
    <scope>NUCLEOTIDE SEQUENCE [LARGE SCALE GENOMIC DNA]</scope>
    <source>
        <strain evidence="5">BA-91</strain>
    </source>
</reference>
<dbReference type="PANTHER" id="PTHR35936:SF17">
    <property type="entry name" value="ARGININE-BINDING EXTRACELLULAR PROTEIN ARTP"/>
    <property type="match status" value="1"/>
</dbReference>
<feature type="chain" id="PRO_5001785588" evidence="2">
    <location>
        <begin position="25"/>
        <end position="299"/>
    </location>
</feature>
<feature type="domain" description="Solute-binding protein family 3/N-terminal" evidence="3">
    <location>
        <begin position="45"/>
        <end position="284"/>
    </location>
</feature>
<organism evidence="4 5">
    <name type="scientific">Candidatus Accumulibacter phosphatis</name>
    <dbReference type="NCBI Taxonomy" id="327160"/>
    <lineage>
        <taxon>Bacteria</taxon>
        <taxon>Pseudomonadati</taxon>
        <taxon>Pseudomonadota</taxon>
        <taxon>Betaproteobacteria</taxon>
        <taxon>Candidatus Accumulibacter</taxon>
    </lineage>
</organism>